<dbReference type="Pfam" id="PF02021">
    <property type="entry name" value="UPF0102"/>
    <property type="match status" value="1"/>
</dbReference>
<name>A0ABQ4DGG3_9CELL</name>
<dbReference type="NCBIfam" id="NF009154">
    <property type="entry name" value="PRK12497.3-3"/>
    <property type="match status" value="1"/>
</dbReference>
<dbReference type="CDD" id="cd20736">
    <property type="entry name" value="PoNe_Nuclease"/>
    <property type="match status" value="1"/>
</dbReference>
<dbReference type="InterPro" id="IPR011335">
    <property type="entry name" value="Restrct_endonuc-II-like"/>
</dbReference>
<dbReference type="InterPro" id="IPR011856">
    <property type="entry name" value="tRNA_endonuc-like_dom_sf"/>
</dbReference>
<evidence type="ECO:0000313" key="4">
    <source>
        <dbReference type="Proteomes" id="UP000614741"/>
    </source>
</evidence>
<evidence type="ECO:0000313" key="3">
    <source>
        <dbReference type="EMBL" id="GIG38438.1"/>
    </source>
</evidence>
<gene>
    <name evidence="3" type="ORF">Cph01nite_02000</name>
</gene>
<evidence type="ECO:0000256" key="2">
    <source>
        <dbReference type="HAMAP-Rule" id="MF_00048"/>
    </source>
</evidence>
<organism evidence="3 4">
    <name type="scientific">Cellulomonas phragmiteti</name>
    <dbReference type="NCBI Taxonomy" id="478780"/>
    <lineage>
        <taxon>Bacteria</taxon>
        <taxon>Bacillati</taxon>
        <taxon>Actinomycetota</taxon>
        <taxon>Actinomycetes</taxon>
        <taxon>Micrococcales</taxon>
        <taxon>Cellulomonadaceae</taxon>
        <taxon>Cellulomonas</taxon>
    </lineage>
</organism>
<dbReference type="PANTHER" id="PTHR34039">
    <property type="entry name" value="UPF0102 PROTEIN YRAN"/>
    <property type="match status" value="1"/>
</dbReference>
<reference evidence="3 4" key="1">
    <citation type="submission" date="2021-01" db="EMBL/GenBank/DDBJ databases">
        <title>Whole genome shotgun sequence of Cellulomonas phragmiteti NBRC 110785.</title>
        <authorList>
            <person name="Komaki H."/>
            <person name="Tamura T."/>
        </authorList>
    </citation>
    <scope>NUCLEOTIDE SEQUENCE [LARGE SCALE GENOMIC DNA]</scope>
    <source>
        <strain evidence="3 4">NBRC 110785</strain>
    </source>
</reference>
<accession>A0ABQ4DGG3</accession>
<dbReference type="SUPFAM" id="SSF52980">
    <property type="entry name" value="Restriction endonuclease-like"/>
    <property type="match status" value="1"/>
</dbReference>
<protein>
    <recommendedName>
        <fullName evidence="2">UPF0102 protein Cph01nite_02000</fullName>
    </recommendedName>
</protein>
<proteinExistence type="inferred from homology"/>
<dbReference type="EMBL" id="BONP01000001">
    <property type="protein sequence ID" value="GIG38438.1"/>
    <property type="molecule type" value="Genomic_DNA"/>
</dbReference>
<dbReference type="HAMAP" id="MF_00048">
    <property type="entry name" value="UPF0102"/>
    <property type="match status" value="1"/>
</dbReference>
<dbReference type="PANTHER" id="PTHR34039:SF1">
    <property type="entry name" value="UPF0102 PROTEIN YRAN"/>
    <property type="match status" value="1"/>
</dbReference>
<evidence type="ECO:0000256" key="1">
    <source>
        <dbReference type="ARBA" id="ARBA00006738"/>
    </source>
</evidence>
<keyword evidence="4" id="KW-1185">Reference proteome</keyword>
<sequence length="124" mass="13701">MPEVVDVRAKDAVGRYGEDVAAAFVARAGWTVLARNWRCPEGELDIVALDGDEVVAVEVKTRRSTTYGHPAEAVTHRKLARLRRLTARWLSEHDVRARSVRVDVIAVLVPRQGAAQVEHLVGVL</sequence>
<comment type="similarity">
    <text evidence="1 2">Belongs to the UPF0102 family.</text>
</comment>
<comment type="caution">
    <text evidence="3">The sequence shown here is derived from an EMBL/GenBank/DDBJ whole genome shotgun (WGS) entry which is preliminary data.</text>
</comment>
<dbReference type="Gene3D" id="3.40.1350.10">
    <property type="match status" value="1"/>
</dbReference>
<dbReference type="NCBIfam" id="NF009150">
    <property type="entry name" value="PRK12497.1-3"/>
    <property type="match status" value="1"/>
</dbReference>
<dbReference type="InterPro" id="IPR003509">
    <property type="entry name" value="UPF0102_YraN-like"/>
</dbReference>
<dbReference type="Proteomes" id="UP000614741">
    <property type="component" value="Unassembled WGS sequence"/>
</dbReference>